<dbReference type="InterPro" id="IPR013783">
    <property type="entry name" value="Ig-like_fold"/>
</dbReference>
<reference evidence="2" key="1">
    <citation type="submission" date="2018-06" db="EMBL/GenBank/DDBJ databases">
        <authorList>
            <person name="Zhirakovskaya E."/>
        </authorList>
    </citation>
    <scope>NUCLEOTIDE SEQUENCE</scope>
</reference>
<dbReference type="SUPFAM" id="SSF50965">
    <property type="entry name" value="Galactose oxidase, central domain"/>
    <property type="match status" value="1"/>
</dbReference>
<dbReference type="CDD" id="cd00063">
    <property type="entry name" value="FN3"/>
    <property type="match status" value="1"/>
</dbReference>
<dbReference type="Gene3D" id="2.60.40.10">
    <property type="entry name" value="Immunoglobulins"/>
    <property type="match status" value="1"/>
</dbReference>
<evidence type="ECO:0000259" key="1">
    <source>
        <dbReference type="PROSITE" id="PS50853"/>
    </source>
</evidence>
<dbReference type="InterPro" id="IPR011043">
    <property type="entry name" value="Gal_Oxase/kelch_b-propeller"/>
</dbReference>
<dbReference type="SMART" id="SM00060">
    <property type="entry name" value="FN3"/>
    <property type="match status" value="1"/>
</dbReference>
<name>A0A3B0VT07_9ZZZZ</name>
<proteinExistence type="predicted"/>
<accession>A0A3B0VT07</accession>
<dbReference type="InterPro" id="IPR003961">
    <property type="entry name" value="FN3_dom"/>
</dbReference>
<dbReference type="InterPro" id="IPR036116">
    <property type="entry name" value="FN3_sf"/>
</dbReference>
<protein>
    <recommendedName>
        <fullName evidence="1">Fibronectin type-III domain-containing protein</fullName>
    </recommendedName>
</protein>
<sequence>MKIKNELNNAMGVSTNTNVVFIWVVCLGFTLTLLLAPVSANAKNKVTILSTGESIIIADNPLQIASSDIIFRSSFEYDLTPTELSAVALGSYQVQLMWIAPEVNDVEGYRIFESGALIATTTTTAYLHVDLTPETSYSYTIEAFNTAGDNSQATTAESVTTPSETTMTALAMAASAMEPGDWITFTTENFDNGNILVTPDNGRITEFTTEAIWDPVARRVFIAGTAYGASGEYGMINQMWVQWSEATNAWTLLPQLPFYLGFHSYDHAALDSNTGDYYLRRVGSPQVRYYNPDIGNWGMLPDLPVNGSCCNALEYFADIDALVFTAGATNGNTKIFQYMKSSSSWQQLAAGEYLPMGNYHDINEYSATHGVLFFGGGKAGGSASGRELYSLDGSGNVMRHTDAPVPAEYGANSAITVADPNTGNLLLFHHLITGKFYEHVFSNDTWVAHDLPEGISMVADGDLVAVAAPIPEYDVIMFIKAHAANSVIYLYKHQP</sequence>
<dbReference type="EMBL" id="UOEW01000350">
    <property type="protein sequence ID" value="VAW42192.1"/>
    <property type="molecule type" value="Genomic_DNA"/>
</dbReference>
<feature type="domain" description="Fibronectin type-III" evidence="1">
    <location>
        <begin position="80"/>
        <end position="164"/>
    </location>
</feature>
<gene>
    <name evidence="2" type="ORF">MNBD_GAMMA01-1590</name>
</gene>
<evidence type="ECO:0000313" key="2">
    <source>
        <dbReference type="EMBL" id="VAW42192.1"/>
    </source>
</evidence>
<organism evidence="2">
    <name type="scientific">hydrothermal vent metagenome</name>
    <dbReference type="NCBI Taxonomy" id="652676"/>
    <lineage>
        <taxon>unclassified sequences</taxon>
        <taxon>metagenomes</taxon>
        <taxon>ecological metagenomes</taxon>
    </lineage>
</organism>
<dbReference type="AlphaFoldDB" id="A0A3B0VT07"/>
<dbReference type="Pfam" id="PF00041">
    <property type="entry name" value="fn3"/>
    <property type="match status" value="1"/>
</dbReference>
<dbReference type="PROSITE" id="PS50853">
    <property type="entry name" value="FN3"/>
    <property type="match status" value="1"/>
</dbReference>
<dbReference type="SUPFAM" id="SSF49265">
    <property type="entry name" value="Fibronectin type III"/>
    <property type="match status" value="1"/>
</dbReference>